<comment type="caution">
    <text evidence="4">The sequence shown here is derived from an EMBL/GenBank/DDBJ whole genome shotgun (WGS) entry which is preliminary data.</text>
</comment>
<evidence type="ECO:0000256" key="1">
    <source>
        <dbReference type="ARBA" id="ARBA00022734"/>
    </source>
</evidence>
<dbReference type="PANTHER" id="PTHR23250">
    <property type="entry name" value="DYSFERLIN-RELATED"/>
    <property type="match status" value="1"/>
</dbReference>
<gene>
    <name evidence="4" type="ORF">PACLA_8A074055</name>
</gene>
<name>A0A6S7FMM0_PARCT</name>
<comment type="similarity">
    <text evidence="2">Belongs to the tectonin family.</text>
</comment>
<dbReference type="GO" id="GO:0030246">
    <property type="term" value="F:carbohydrate binding"/>
    <property type="evidence" value="ECO:0007669"/>
    <property type="project" value="UniProtKB-KW"/>
</dbReference>
<organism evidence="4 5">
    <name type="scientific">Paramuricea clavata</name>
    <name type="common">Red gorgonian</name>
    <name type="synonym">Violescent sea-whip</name>
    <dbReference type="NCBI Taxonomy" id="317549"/>
    <lineage>
        <taxon>Eukaryota</taxon>
        <taxon>Metazoa</taxon>
        <taxon>Cnidaria</taxon>
        <taxon>Anthozoa</taxon>
        <taxon>Octocorallia</taxon>
        <taxon>Malacalcyonacea</taxon>
        <taxon>Plexauridae</taxon>
        <taxon>Paramuricea</taxon>
    </lineage>
</organism>
<feature type="domain" description="QRICH1-like" evidence="3">
    <location>
        <begin position="257"/>
        <end position="350"/>
    </location>
</feature>
<proteinExistence type="inferred from homology"/>
<keyword evidence="1" id="KW-0430">Lectin</keyword>
<sequence>MDLDLGFIISRKTASTSAGTKLVLFITLGVLRQLTAAVFPALMDVNWIKKDGHLTQIDNGLTTDVWGVSNNYIYRLSKNSTWEQVEGSMKHVSTGEAGIWGVNSLNDVHIRKGVTSTTPSGTEWKKILPEKFKQIDSGPRGIVYAVNQPDFIFCRRGITTDIPEGTAWIRLDGLLKYVSCNVMGCYGVNWHNDVYYRTGVTEEDCKETENLDFSNSESTSANTSHAESTNARNISLISDEELQKMKKTRIPLNTKRNTAWAVRVWKEWAEERNSKTPANKKVGLDICKVSDVELRHWLAKFVVEVRKKATKGECYPPNTLYQLCCALLRYLRNNGRPALNFFEDPNFKHF</sequence>
<dbReference type="Pfam" id="PF19193">
    <property type="entry name" value="Tectonin"/>
    <property type="match status" value="1"/>
</dbReference>
<dbReference type="InterPro" id="IPR006624">
    <property type="entry name" value="Beta-propeller_rpt_TECPR"/>
</dbReference>
<dbReference type="SMART" id="SM00706">
    <property type="entry name" value="TECPR"/>
    <property type="match status" value="4"/>
</dbReference>
<dbReference type="OrthoDB" id="166585at2759"/>
<dbReference type="AlphaFoldDB" id="A0A6S7FMM0"/>
<accession>A0A6S7FMM0</accession>
<reference evidence="4" key="1">
    <citation type="submission" date="2020-04" db="EMBL/GenBank/DDBJ databases">
        <authorList>
            <person name="Alioto T."/>
            <person name="Alioto T."/>
            <person name="Gomez Garrido J."/>
        </authorList>
    </citation>
    <scope>NUCLEOTIDE SEQUENCE</scope>
    <source>
        <strain evidence="4">A484AB</strain>
    </source>
</reference>
<evidence type="ECO:0000259" key="3">
    <source>
        <dbReference type="Pfam" id="PF25561"/>
    </source>
</evidence>
<dbReference type="InterPro" id="IPR051513">
    <property type="entry name" value="Tectonin_beta-prop"/>
</dbReference>
<protein>
    <recommendedName>
        <fullName evidence="3">QRICH1-like domain-containing protein</fullName>
    </recommendedName>
</protein>
<evidence type="ECO:0000313" key="5">
    <source>
        <dbReference type="Proteomes" id="UP001152795"/>
    </source>
</evidence>
<dbReference type="EMBL" id="CACRXK020000352">
    <property type="protein sequence ID" value="CAB3981094.1"/>
    <property type="molecule type" value="Genomic_DNA"/>
</dbReference>
<dbReference type="PANTHER" id="PTHR23250:SF3">
    <property type="entry name" value="FISH-EGG LECTIN-LIKE ISOFORM X1-RELATED"/>
    <property type="match status" value="1"/>
</dbReference>
<keyword evidence="5" id="KW-1185">Reference proteome</keyword>
<dbReference type="Pfam" id="PF25561">
    <property type="entry name" value="QRICH1"/>
    <property type="match status" value="1"/>
</dbReference>
<dbReference type="InterPro" id="IPR057926">
    <property type="entry name" value="QRICH1_dom"/>
</dbReference>
<evidence type="ECO:0000313" key="4">
    <source>
        <dbReference type="EMBL" id="CAB3981094.1"/>
    </source>
</evidence>
<dbReference type="Proteomes" id="UP001152795">
    <property type="component" value="Unassembled WGS sequence"/>
</dbReference>
<evidence type="ECO:0000256" key="2">
    <source>
        <dbReference type="ARBA" id="ARBA00038331"/>
    </source>
</evidence>